<keyword evidence="1" id="KW-0812">Transmembrane</keyword>
<organism evidence="2 3">
    <name type="scientific">Paenibacillus aurantiacus</name>
    <dbReference type="NCBI Taxonomy" id="1936118"/>
    <lineage>
        <taxon>Bacteria</taxon>
        <taxon>Bacillati</taxon>
        <taxon>Bacillota</taxon>
        <taxon>Bacilli</taxon>
        <taxon>Bacillales</taxon>
        <taxon>Paenibacillaceae</taxon>
        <taxon>Paenibacillus</taxon>
    </lineage>
</organism>
<accession>A0ABV5KZN0</accession>
<sequence length="155" mass="18185">MAMTYLLISIAVFAWVVWRMPRKVETLALYGTLLTIVIIEVLISIFQDFRFDRYGYFSHGIDYAGLLVSTGIYPLAATLYLNFFPYGKSLARKAGYVASSIICCMLYERGAVYTGMLYYNGWSWWISMILYPFTLTFLAWMYTWMRRRIEIDHGF</sequence>
<dbReference type="EMBL" id="JBHMDO010000047">
    <property type="protein sequence ID" value="MFB9330026.1"/>
    <property type="molecule type" value="Genomic_DNA"/>
</dbReference>
<feature type="transmembrane region" description="Helical" evidence="1">
    <location>
        <begin position="61"/>
        <end position="83"/>
    </location>
</feature>
<evidence type="ECO:0000313" key="2">
    <source>
        <dbReference type="EMBL" id="MFB9330026.1"/>
    </source>
</evidence>
<keyword evidence="1" id="KW-0472">Membrane</keyword>
<proteinExistence type="predicted"/>
<evidence type="ECO:0000256" key="1">
    <source>
        <dbReference type="SAM" id="Phobius"/>
    </source>
</evidence>
<dbReference type="InterPro" id="IPR048147">
    <property type="entry name" value="CBO0543-like"/>
</dbReference>
<keyword evidence="3" id="KW-1185">Reference proteome</keyword>
<evidence type="ECO:0000313" key="3">
    <source>
        <dbReference type="Proteomes" id="UP001589747"/>
    </source>
</evidence>
<keyword evidence="1" id="KW-1133">Transmembrane helix</keyword>
<name>A0ABV5KZN0_9BACL</name>
<reference evidence="2 3" key="1">
    <citation type="submission" date="2024-09" db="EMBL/GenBank/DDBJ databases">
        <authorList>
            <person name="Sun Q."/>
            <person name="Mori K."/>
        </authorList>
    </citation>
    <scope>NUCLEOTIDE SEQUENCE [LARGE SCALE GENOMIC DNA]</scope>
    <source>
        <strain evidence="2 3">TISTR 2452</strain>
    </source>
</reference>
<dbReference type="NCBIfam" id="NF041644">
    <property type="entry name" value="CBO0543_fam"/>
    <property type="match status" value="1"/>
</dbReference>
<comment type="caution">
    <text evidence="2">The sequence shown here is derived from an EMBL/GenBank/DDBJ whole genome shotgun (WGS) entry which is preliminary data.</text>
</comment>
<gene>
    <name evidence="2" type="ORF">ACFFSY_29135</name>
</gene>
<dbReference type="Proteomes" id="UP001589747">
    <property type="component" value="Unassembled WGS sequence"/>
</dbReference>
<feature type="transmembrane region" description="Helical" evidence="1">
    <location>
        <begin position="29"/>
        <end position="49"/>
    </location>
</feature>
<dbReference type="RefSeq" id="WP_377500830.1">
    <property type="nucleotide sequence ID" value="NZ_JBHMDO010000047.1"/>
</dbReference>
<feature type="transmembrane region" description="Helical" evidence="1">
    <location>
        <begin position="122"/>
        <end position="142"/>
    </location>
</feature>
<protein>
    <submittedName>
        <fullName evidence="2">CBO0543 family protein</fullName>
    </submittedName>
</protein>